<dbReference type="EMBL" id="JAPWTK010000301">
    <property type="protein sequence ID" value="KAJ8943111.1"/>
    <property type="molecule type" value="Genomic_DNA"/>
</dbReference>
<name>A0AAV8XW43_9CUCU</name>
<dbReference type="PROSITE" id="PS50879">
    <property type="entry name" value="RNASE_H_1"/>
    <property type="match status" value="1"/>
</dbReference>
<dbReference type="Proteomes" id="UP001162162">
    <property type="component" value="Unassembled WGS sequence"/>
</dbReference>
<accession>A0AAV8XW43</accession>
<reference evidence="2" key="1">
    <citation type="journal article" date="2023" name="Insect Mol. Biol.">
        <title>Genome sequencing provides insights into the evolution of gene families encoding plant cell wall-degrading enzymes in longhorned beetles.</title>
        <authorList>
            <person name="Shin N.R."/>
            <person name="Okamura Y."/>
            <person name="Kirsch R."/>
            <person name="Pauchet Y."/>
        </authorList>
    </citation>
    <scope>NUCLEOTIDE SEQUENCE</scope>
    <source>
        <strain evidence="2">AMC_N1</strain>
    </source>
</reference>
<dbReference type="Gene3D" id="3.30.420.10">
    <property type="entry name" value="Ribonuclease H-like superfamily/Ribonuclease H"/>
    <property type="match status" value="1"/>
</dbReference>
<dbReference type="Pfam" id="PF00075">
    <property type="entry name" value="RNase_H"/>
    <property type="match status" value="1"/>
</dbReference>
<dbReference type="AlphaFoldDB" id="A0AAV8XW43"/>
<dbReference type="InterPro" id="IPR002156">
    <property type="entry name" value="RNaseH_domain"/>
</dbReference>
<evidence type="ECO:0000259" key="1">
    <source>
        <dbReference type="PROSITE" id="PS50879"/>
    </source>
</evidence>
<feature type="domain" description="RNase H type-1" evidence="1">
    <location>
        <begin position="1"/>
        <end position="98"/>
    </location>
</feature>
<evidence type="ECO:0000313" key="3">
    <source>
        <dbReference type="Proteomes" id="UP001162162"/>
    </source>
</evidence>
<dbReference type="GO" id="GO:0003676">
    <property type="term" value="F:nucleic acid binding"/>
    <property type="evidence" value="ECO:0007669"/>
    <property type="project" value="InterPro"/>
</dbReference>
<organism evidence="2 3">
    <name type="scientific">Aromia moschata</name>
    <dbReference type="NCBI Taxonomy" id="1265417"/>
    <lineage>
        <taxon>Eukaryota</taxon>
        <taxon>Metazoa</taxon>
        <taxon>Ecdysozoa</taxon>
        <taxon>Arthropoda</taxon>
        <taxon>Hexapoda</taxon>
        <taxon>Insecta</taxon>
        <taxon>Pterygota</taxon>
        <taxon>Neoptera</taxon>
        <taxon>Endopterygota</taxon>
        <taxon>Coleoptera</taxon>
        <taxon>Polyphaga</taxon>
        <taxon>Cucujiformia</taxon>
        <taxon>Chrysomeloidea</taxon>
        <taxon>Cerambycidae</taxon>
        <taxon>Cerambycinae</taxon>
        <taxon>Callichromatini</taxon>
        <taxon>Aromia</taxon>
    </lineage>
</organism>
<dbReference type="InterPro" id="IPR036397">
    <property type="entry name" value="RNaseH_sf"/>
</dbReference>
<dbReference type="InterPro" id="IPR012337">
    <property type="entry name" value="RNaseH-like_sf"/>
</dbReference>
<dbReference type="GO" id="GO:0004523">
    <property type="term" value="F:RNA-DNA hybrid ribonuclease activity"/>
    <property type="evidence" value="ECO:0007669"/>
    <property type="project" value="InterPro"/>
</dbReference>
<sequence length="152" mass="17070">MPQKGNVFRNGPRLIPVIWLFIVSTDRGRSIEVSFYTNSQAALNGLGTVEIHSQAVKDCMYSLIQLAEHNSITLKWVRGHQGHKGNERADFLAKAGTEVRLIGPGPTCSLAYRTARRAIKDLLREKHTSYWTKVPGLRQSRMLLANHFGISQ</sequence>
<evidence type="ECO:0000313" key="2">
    <source>
        <dbReference type="EMBL" id="KAJ8943111.1"/>
    </source>
</evidence>
<keyword evidence="3" id="KW-1185">Reference proteome</keyword>
<dbReference type="SUPFAM" id="SSF53098">
    <property type="entry name" value="Ribonuclease H-like"/>
    <property type="match status" value="1"/>
</dbReference>
<gene>
    <name evidence="2" type="ORF">NQ318_011877</name>
</gene>
<protein>
    <recommendedName>
        <fullName evidence="1">RNase H type-1 domain-containing protein</fullName>
    </recommendedName>
</protein>
<proteinExistence type="predicted"/>
<comment type="caution">
    <text evidence="2">The sequence shown here is derived from an EMBL/GenBank/DDBJ whole genome shotgun (WGS) entry which is preliminary data.</text>
</comment>